<feature type="domain" description="N-acetyltransferase" evidence="1">
    <location>
        <begin position="1"/>
        <end position="150"/>
    </location>
</feature>
<evidence type="ECO:0000313" key="3">
    <source>
        <dbReference type="Proteomes" id="UP000032160"/>
    </source>
</evidence>
<dbReference type="EMBL" id="HG966617">
    <property type="protein sequence ID" value="CDO61131.1"/>
    <property type="molecule type" value="Genomic_DNA"/>
</dbReference>
<dbReference type="PROSITE" id="PS51186">
    <property type="entry name" value="GNAT"/>
    <property type="match status" value="1"/>
</dbReference>
<dbReference type="KEGG" id="pect:BN1012_Phect2919"/>
<evidence type="ECO:0000259" key="1">
    <source>
        <dbReference type="PROSITE" id="PS51186"/>
    </source>
</evidence>
<dbReference type="STRING" id="1458461.BN1012_Phect2919"/>
<keyword evidence="3" id="KW-1185">Reference proteome</keyword>
<protein>
    <submittedName>
        <fullName evidence="2">Acetyltransferase</fullName>
    </submittedName>
</protein>
<dbReference type="GO" id="GO:0016747">
    <property type="term" value="F:acyltransferase activity, transferring groups other than amino-acyl groups"/>
    <property type="evidence" value="ECO:0007669"/>
    <property type="project" value="InterPro"/>
</dbReference>
<dbReference type="InterPro" id="IPR016181">
    <property type="entry name" value="Acyl_CoA_acyltransferase"/>
</dbReference>
<dbReference type="CDD" id="cd04301">
    <property type="entry name" value="NAT_SF"/>
    <property type="match status" value="1"/>
</dbReference>
<dbReference type="InterPro" id="IPR000182">
    <property type="entry name" value="GNAT_dom"/>
</dbReference>
<dbReference type="HOGENOM" id="CLU_127573_0_0_5"/>
<reference evidence="2 3" key="1">
    <citation type="journal article" date="2014" name="Front. Genet.">
        <title>Genome and metabolic network of "Candidatus Phaeomarinobacter ectocarpi" Ec32, a new candidate genus of Alphaproteobacteria frequently associated with brown algae.</title>
        <authorList>
            <person name="Dittami S.M."/>
            <person name="Barbeyron T."/>
            <person name="Boyen C."/>
            <person name="Cambefort J."/>
            <person name="Collet G."/>
            <person name="Delage L."/>
            <person name="Gobet A."/>
            <person name="Groisillier A."/>
            <person name="Leblanc C."/>
            <person name="Michel G."/>
            <person name="Scornet D."/>
            <person name="Siegel A."/>
            <person name="Tapia J.E."/>
            <person name="Tonon T."/>
        </authorList>
    </citation>
    <scope>NUCLEOTIDE SEQUENCE [LARGE SCALE GENOMIC DNA]</scope>
    <source>
        <strain evidence="2 3">Ec32</strain>
    </source>
</reference>
<dbReference type="Gene3D" id="3.40.630.30">
    <property type="match status" value="1"/>
</dbReference>
<dbReference type="Pfam" id="PF00583">
    <property type="entry name" value="Acetyltransf_1"/>
    <property type="match status" value="1"/>
</dbReference>
<accession>X5MP92</accession>
<keyword evidence="2" id="KW-0808">Transferase</keyword>
<name>X5MP92_9HYPH</name>
<dbReference type="Proteomes" id="UP000032160">
    <property type="component" value="Chromosome I"/>
</dbReference>
<sequence>MNVTLLTTPFSAADLAEFEGLSRQIFGGDATDEWLASLAWRLENMPDVTLFFAEQAGKRFGFKAGYATAYDRYYSWLGGVSPSVRRQGIARTLMQHQHDWLVQSRFNQVECHVDQDNAAMIDANLKAGLIVVGSFLKDGKPYTIMQKATPTD</sequence>
<proteinExistence type="predicted"/>
<organism evidence="2 3">
    <name type="scientific">Candidatus Phaeomarinibacter ectocarpi</name>
    <dbReference type="NCBI Taxonomy" id="1458461"/>
    <lineage>
        <taxon>Bacteria</taxon>
        <taxon>Pseudomonadati</taxon>
        <taxon>Pseudomonadota</taxon>
        <taxon>Alphaproteobacteria</taxon>
        <taxon>Hyphomicrobiales</taxon>
        <taxon>Parvibaculaceae</taxon>
        <taxon>Candidatus Phaeomarinibacter</taxon>
    </lineage>
</organism>
<gene>
    <name evidence="2" type="ORF">BN1012_Phect2919</name>
</gene>
<dbReference type="RefSeq" id="WP_052534710.1">
    <property type="nucleotide sequence ID" value="NZ_HG966617.1"/>
</dbReference>
<dbReference type="SUPFAM" id="SSF55729">
    <property type="entry name" value="Acyl-CoA N-acyltransferases (Nat)"/>
    <property type="match status" value="1"/>
</dbReference>
<evidence type="ECO:0000313" key="2">
    <source>
        <dbReference type="EMBL" id="CDO61131.1"/>
    </source>
</evidence>
<dbReference type="AlphaFoldDB" id="X5MP92"/>